<evidence type="ECO:0000256" key="1">
    <source>
        <dbReference type="SAM" id="Coils"/>
    </source>
</evidence>
<keyword evidence="2" id="KW-0812">Transmembrane</keyword>
<evidence type="ECO:0000313" key="3">
    <source>
        <dbReference type="EMBL" id="AMO69240.1"/>
    </source>
</evidence>
<dbReference type="InterPro" id="IPR050445">
    <property type="entry name" value="Bact_polysacc_biosynth/exp"/>
</dbReference>
<dbReference type="Proteomes" id="UP000074119">
    <property type="component" value="Chromosome"/>
</dbReference>
<protein>
    <recommendedName>
        <fullName evidence="5">Polysaccharide chain length determinant N-terminal domain-containing protein</fullName>
    </recommendedName>
</protein>
<accession>A0A127M7P8</accession>
<proteinExistence type="predicted"/>
<evidence type="ECO:0000313" key="4">
    <source>
        <dbReference type="Proteomes" id="UP000074119"/>
    </source>
</evidence>
<keyword evidence="2" id="KW-0472">Membrane</keyword>
<evidence type="ECO:0008006" key="5">
    <source>
        <dbReference type="Google" id="ProtNLM"/>
    </source>
</evidence>
<dbReference type="RefSeq" id="WP_062383933.1">
    <property type="nucleotide sequence ID" value="NZ_CP014544.1"/>
</dbReference>
<feature type="transmembrane region" description="Helical" evidence="2">
    <location>
        <begin position="429"/>
        <end position="450"/>
    </location>
</feature>
<dbReference type="AlphaFoldDB" id="A0A127M7P8"/>
<evidence type="ECO:0000256" key="2">
    <source>
        <dbReference type="SAM" id="Phobius"/>
    </source>
</evidence>
<organism evidence="3 4">
    <name type="scientific">Zhongshania aliphaticivorans</name>
    <dbReference type="NCBI Taxonomy" id="1470434"/>
    <lineage>
        <taxon>Bacteria</taxon>
        <taxon>Pseudomonadati</taxon>
        <taxon>Pseudomonadota</taxon>
        <taxon>Gammaproteobacteria</taxon>
        <taxon>Cellvibrionales</taxon>
        <taxon>Spongiibacteraceae</taxon>
        <taxon>Zhongshania</taxon>
    </lineage>
</organism>
<feature type="transmembrane region" description="Helical" evidence="2">
    <location>
        <begin position="26"/>
        <end position="46"/>
    </location>
</feature>
<keyword evidence="1" id="KW-0175">Coiled coil</keyword>
<gene>
    <name evidence="3" type="ORF">AZF00_13410</name>
</gene>
<dbReference type="STRING" id="1470434.AZF00_13410"/>
<sequence length="468" mass="51723">MSATIAANRELQPFSDQSNKPRWTRYIIVGAIAFFAIWGLVTLYMLSPPKYVSKFAFVLPGKTGSSKVNLENIGEASSSSSSPFATRGINPRVNYKEMLLSDTVIGTAARELGIEYADFGKPQVKLVDETAIIQVSTKAGSPEDAQKRSSALADAFNQRIKALREDELKAREDGISQALSIYRTRLKEAQLALILHKQTSEYVSGRQYEELSLRLERLKETRVNSLASRDEVSGYVDQLSRSMGITPQLAASAFILNADQQFREHLNNYQSATATLAVYRSKWGEFHPAVVKEDAKQDATLDALQDRSFVLVGHKDMNTIKLISLSEANQNGALFQDMLVSFAKIEGQISKIRQLDEAIIHHSNNLKKFAEEAATLDELERNYQVAEAVYTSAVTQIDTSKTDIFGSYPLVQLLASPSLPIKPASPNKILAIIGGIMGSGMTLFGLFLLWKRKQLIQTILSKSGFGTL</sequence>
<dbReference type="PANTHER" id="PTHR32309:SF31">
    <property type="entry name" value="CAPSULAR EXOPOLYSACCHARIDE FAMILY"/>
    <property type="match status" value="1"/>
</dbReference>
<dbReference type="EMBL" id="CP014544">
    <property type="protein sequence ID" value="AMO69240.1"/>
    <property type="molecule type" value="Genomic_DNA"/>
</dbReference>
<keyword evidence="2" id="KW-1133">Transmembrane helix</keyword>
<name>A0A127M7P8_9GAMM</name>
<reference evidence="3 4" key="1">
    <citation type="submission" date="2015-12" db="EMBL/GenBank/DDBJ databases">
        <authorList>
            <person name="Shamseldin A."/>
            <person name="Moawad H."/>
            <person name="Abd El-Rahim W.M."/>
            <person name="Sadowsky M.J."/>
        </authorList>
    </citation>
    <scope>NUCLEOTIDE SEQUENCE [LARGE SCALE GENOMIC DNA]</scope>
    <source>
        <strain evidence="3 4">SM2</strain>
    </source>
</reference>
<dbReference type="PANTHER" id="PTHR32309">
    <property type="entry name" value="TYROSINE-PROTEIN KINASE"/>
    <property type="match status" value="1"/>
</dbReference>
<dbReference type="KEGG" id="zal:AZF00_13410"/>
<feature type="coiled-coil region" evidence="1">
    <location>
        <begin position="369"/>
        <end position="396"/>
    </location>
</feature>